<dbReference type="InterPro" id="IPR036291">
    <property type="entry name" value="NAD(P)-bd_dom_sf"/>
</dbReference>
<gene>
    <name evidence="2" type="ORF">UFOPK3773_02025</name>
</gene>
<sequence length="219" mass="23355">MVLMSRTQSELDETAAAIAAIGRRAHTIIADLSDSESVPGFGAAAWEWQDRIDIVVPAAGMQIRKRSHEITPAEFRLMMDVHLAAPFLLTAAIGERQMAAGVQGRHIFIGSLSSRIGLPNVVPYGTAKSGVVGMVHGLAREWAPYGITVNAVLPGYFDTALTKNLLADPERHAWVMSRIPMGRLGDPEDVAAACVYLASDAAKYVSGECLAVDGGWLAS</sequence>
<name>A0A6J7L421_9ZZZZ</name>
<dbReference type="InterPro" id="IPR002347">
    <property type="entry name" value="SDR_fam"/>
</dbReference>
<dbReference type="EMBL" id="CAFBNF010000303">
    <property type="protein sequence ID" value="CAB4961572.1"/>
    <property type="molecule type" value="Genomic_DNA"/>
</dbReference>
<dbReference type="InterPro" id="IPR020904">
    <property type="entry name" value="Sc_DH/Rdtase_CS"/>
</dbReference>
<dbReference type="AlphaFoldDB" id="A0A6J7L421"/>
<comment type="similarity">
    <text evidence="1">Belongs to the short-chain dehydrogenases/reductases (SDR) family.</text>
</comment>
<accession>A0A6J7L421</accession>
<dbReference type="PROSITE" id="PS00061">
    <property type="entry name" value="ADH_SHORT"/>
    <property type="match status" value="1"/>
</dbReference>
<dbReference type="SUPFAM" id="SSF51735">
    <property type="entry name" value="NAD(P)-binding Rossmann-fold domains"/>
    <property type="match status" value="1"/>
</dbReference>
<dbReference type="PRINTS" id="PR00081">
    <property type="entry name" value="GDHRDH"/>
</dbReference>
<dbReference type="Pfam" id="PF13561">
    <property type="entry name" value="adh_short_C2"/>
    <property type="match status" value="1"/>
</dbReference>
<dbReference type="PANTHER" id="PTHR42760">
    <property type="entry name" value="SHORT-CHAIN DEHYDROGENASES/REDUCTASES FAMILY MEMBER"/>
    <property type="match status" value="1"/>
</dbReference>
<evidence type="ECO:0000256" key="1">
    <source>
        <dbReference type="ARBA" id="ARBA00006484"/>
    </source>
</evidence>
<reference evidence="2" key="1">
    <citation type="submission" date="2020-05" db="EMBL/GenBank/DDBJ databases">
        <authorList>
            <person name="Chiriac C."/>
            <person name="Salcher M."/>
            <person name="Ghai R."/>
            <person name="Kavagutti S V."/>
        </authorList>
    </citation>
    <scope>NUCLEOTIDE SEQUENCE</scope>
</reference>
<proteinExistence type="inferred from homology"/>
<evidence type="ECO:0000313" key="2">
    <source>
        <dbReference type="EMBL" id="CAB4961572.1"/>
    </source>
</evidence>
<organism evidence="2">
    <name type="scientific">freshwater metagenome</name>
    <dbReference type="NCBI Taxonomy" id="449393"/>
    <lineage>
        <taxon>unclassified sequences</taxon>
        <taxon>metagenomes</taxon>
        <taxon>ecological metagenomes</taxon>
    </lineage>
</organism>
<dbReference type="GO" id="GO:0016616">
    <property type="term" value="F:oxidoreductase activity, acting on the CH-OH group of donors, NAD or NADP as acceptor"/>
    <property type="evidence" value="ECO:0007669"/>
    <property type="project" value="TreeGrafter"/>
</dbReference>
<dbReference type="Gene3D" id="3.40.50.720">
    <property type="entry name" value="NAD(P)-binding Rossmann-like Domain"/>
    <property type="match status" value="1"/>
</dbReference>
<protein>
    <submittedName>
        <fullName evidence="2">Unannotated protein</fullName>
    </submittedName>
</protein>